<proteinExistence type="predicted"/>
<dbReference type="SMR" id="A0A1S3WZG7"/>
<sequence length="156" mass="17726">MAPPSEMLGPNQTRRVLKEVHEGHCESHSDNRALVRCLIRAGYYWPTMKKEATDFVKTSGAFAQIREQEVIAFIWKNIICRFGLPKEISCDIGPQFAGKKVADSFEKWHIKRILSTPYHPVGNGQAESSNKSILNIMKKKLEDAKGMWSKILPEVL</sequence>
<dbReference type="OrthoDB" id="1433446at2759"/>
<dbReference type="InterPro" id="IPR001584">
    <property type="entry name" value="Integrase_cat-core"/>
</dbReference>
<dbReference type="GO" id="GO:0003676">
    <property type="term" value="F:nucleic acid binding"/>
    <property type="evidence" value="ECO:0007669"/>
    <property type="project" value="InterPro"/>
</dbReference>
<name>A0A1S3WZG7_TOBAC</name>
<dbReference type="InterPro" id="IPR036397">
    <property type="entry name" value="RNaseH_sf"/>
</dbReference>
<dbReference type="Gene3D" id="3.30.420.10">
    <property type="entry name" value="Ribonuclease H-like superfamily/Ribonuclease H"/>
    <property type="match status" value="1"/>
</dbReference>
<dbReference type="PANTHER" id="PTHR37984">
    <property type="entry name" value="PROTEIN CBG26694"/>
    <property type="match status" value="1"/>
</dbReference>
<dbReference type="InterPro" id="IPR050951">
    <property type="entry name" value="Retrovirus_Pol_polyprotein"/>
</dbReference>
<dbReference type="GO" id="GO:0015074">
    <property type="term" value="P:DNA integration"/>
    <property type="evidence" value="ECO:0007669"/>
    <property type="project" value="InterPro"/>
</dbReference>
<feature type="domain" description="Integrase catalytic" evidence="1">
    <location>
        <begin position="63"/>
        <end position="156"/>
    </location>
</feature>
<organism evidence="2">
    <name type="scientific">Nicotiana tabacum</name>
    <name type="common">Common tobacco</name>
    <dbReference type="NCBI Taxonomy" id="4097"/>
    <lineage>
        <taxon>Eukaryota</taxon>
        <taxon>Viridiplantae</taxon>
        <taxon>Streptophyta</taxon>
        <taxon>Embryophyta</taxon>
        <taxon>Tracheophyta</taxon>
        <taxon>Spermatophyta</taxon>
        <taxon>Magnoliopsida</taxon>
        <taxon>eudicotyledons</taxon>
        <taxon>Gunneridae</taxon>
        <taxon>Pentapetalae</taxon>
        <taxon>asterids</taxon>
        <taxon>lamiids</taxon>
        <taxon>Solanales</taxon>
        <taxon>Solanaceae</taxon>
        <taxon>Nicotianoideae</taxon>
        <taxon>Nicotianeae</taxon>
        <taxon>Nicotiana</taxon>
    </lineage>
</organism>
<accession>A0A1S3WZG7</accession>
<dbReference type="RefSeq" id="XP_016432931.1">
    <property type="nucleotide sequence ID" value="XM_016577445.1"/>
</dbReference>
<dbReference type="PANTHER" id="PTHR37984:SF5">
    <property type="entry name" value="PROTEIN NYNRIN-LIKE"/>
    <property type="match status" value="1"/>
</dbReference>
<dbReference type="STRING" id="4097.A0A1S3WZG7"/>
<dbReference type="KEGG" id="nta:107759485"/>
<dbReference type="InterPro" id="IPR012337">
    <property type="entry name" value="RNaseH-like_sf"/>
</dbReference>
<protein>
    <recommendedName>
        <fullName evidence="1">Integrase catalytic domain-containing protein</fullName>
    </recommendedName>
</protein>
<dbReference type="SUPFAM" id="SSF53098">
    <property type="entry name" value="Ribonuclease H-like"/>
    <property type="match status" value="1"/>
</dbReference>
<evidence type="ECO:0000313" key="2">
    <source>
        <dbReference type="RefSeq" id="XP_016432931.1"/>
    </source>
</evidence>
<dbReference type="PaxDb" id="4097-A0A1S3WZG7"/>
<gene>
    <name evidence="2" type="primary">LOC107759485</name>
</gene>
<dbReference type="AlphaFoldDB" id="A0A1S3WZG7"/>
<reference evidence="2" key="1">
    <citation type="submission" date="2025-08" db="UniProtKB">
        <authorList>
            <consortium name="RefSeq"/>
        </authorList>
    </citation>
    <scope>IDENTIFICATION</scope>
</reference>
<dbReference type="OMA" id="GHCESHS"/>
<dbReference type="PROSITE" id="PS50994">
    <property type="entry name" value="INTEGRASE"/>
    <property type="match status" value="1"/>
</dbReference>
<evidence type="ECO:0000259" key="1">
    <source>
        <dbReference type="PROSITE" id="PS50994"/>
    </source>
</evidence>